<name>A0AA91T2C4_CLALS</name>
<accession>A0AA91T2C4</accession>
<protein>
    <submittedName>
        <fullName evidence="4">NADPH-dependent methylglyoxal reductase</fullName>
    </submittedName>
</protein>
<dbReference type="Pfam" id="PF01370">
    <property type="entry name" value="Epimerase"/>
    <property type="match status" value="1"/>
</dbReference>
<evidence type="ECO:0000256" key="2">
    <source>
        <dbReference type="ARBA" id="ARBA00023445"/>
    </source>
</evidence>
<dbReference type="PANTHER" id="PTHR10366">
    <property type="entry name" value="NAD DEPENDENT EPIMERASE/DEHYDRATASE"/>
    <property type="match status" value="1"/>
</dbReference>
<comment type="caution">
    <text evidence="4">The sequence shown here is derived from an EMBL/GenBank/DDBJ whole genome shotgun (WGS) entry which is preliminary data.</text>
</comment>
<dbReference type="Proteomes" id="UP000195602">
    <property type="component" value="Unassembled WGS sequence"/>
</dbReference>
<dbReference type="GO" id="GO:0016616">
    <property type="term" value="F:oxidoreductase activity, acting on the CH-OH group of donors, NAD or NADP as acceptor"/>
    <property type="evidence" value="ECO:0007669"/>
    <property type="project" value="TreeGrafter"/>
</dbReference>
<reference evidence="4 5" key="1">
    <citation type="submission" date="2017-04" db="EMBL/GenBank/DDBJ databases">
        <title>Draft genome of the yeast Clavispora lusitaniae type strain CBS 6936.</title>
        <authorList>
            <person name="Durrens P."/>
            <person name="Klopp C."/>
            <person name="Biteau N."/>
            <person name="Fitton-Ouhabi V."/>
            <person name="Dementhon K."/>
            <person name="Accoceberry I."/>
            <person name="Sherman D.J."/>
            <person name="Noel T."/>
        </authorList>
    </citation>
    <scope>NUCLEOTIDE SEQUENCE [LARGE SCALE GENOMIC DNA]</scope>
    <source>
        <strain evidence="4 5">CBS 6936</strain>
    </source>
</reference>
<comment type="similarity">
    <text evidence="2">Belongs to the NAD(P)-dependent epimerase/dehydratase family. Dihydroflavonol-4-reductase subfamily.</text>
</comment>
<evidence type="ECO:0000256" key="1">
    <source>
        <dbReference type="ARBA" id="ARBA00023002"/>
    </source>
</evidence>
<dbReference type="InterPro" id="IPR036291">
    <property type="entry name" value="NAD(P)-bd_dom_sf"/>
</dbReference>
<keyword evidence="1" id="KW-0560">Oxidoreductase</keyword>
<dbReference type="PANTHER" id="PTHR10366:SF564">
    <property type="entry name" value="STEROL-4-ALPHA-CARBOXYLATE 3-DEHYDROGENASE, DECARBOXYLATING"/>
    <property type="match status" value="1"/>
</dbReference>
<dbReference type="Gene3D" id="3.40.50.720">
    <property type="entry name" value="NAD(P)-binding Rossmann-like Domain"/>
    <property type="match status" value="1"/>
</dbReference>
<evidence type="ECO:0000313" key="5">
    <source>
        <dbReference type="Proteomes" id="UP000195602"/>
    </source>
</evidence>
<organism evidence="4 5">
    <name type="scientific">Clavispora lusitaniae</name>
    <name type="common">Candida lusitaniae</name>
    <dbReference type="NCBI Taxonomy" id="36911"/>
    <lineage>
        <taxon>Eukaryota</taxon>
        <taxon>Fungi</taxon>
        <taxon>Dikarya</taxon>
        <taxon>Ascomycota</taxon>
        <taxon>Saccharomycotina</taxon>
        <taxon>Pichiomycetes</taxon>
        <taxon>Metschnikowiaceae</taxon>
        <taxon>Clavispora</taxon>
    </lineage>
</organism>
<dbReference type="CDD" id="cd05227">
    <property type="entry name" value="AR_SDR_e"/>
    <property type="match status" value="1"/>
</dbReference>
<sequence length="340" mass="36993">MAQTVLVSGASGFIALHTVKHLLEKGYSVVGSVRSTEKGENLKKLLGSDKFSYEIVKDIVEPGAFDDFVKKHPEATVFLHTASPFHFNVTDVKKDLLEPAVNGTRNALSAVKKFGPQIKRVVVTSSYAAIMSTLDPSQAGSSVVENEQTWNPLTWEGSLENALVGYCGSKKFAEKAAWDFVEQEKPNFVLSTVNPVYVFGPQAFDALVTDSLNTSAEVINGVLKAKGSDAEIPKVNAFAVDVRDVADAHIAAFEKNEAKGKRLLLSAGPFTQQTILDVLHKDFPDKTKAIPAGNPGEDKEAIKNFLTLDNSWTKRVLGFKLKTVEESIHDTVAQIFKLKG</sequence>
<gene>
    <name evidence="4" type="ORF">A9F13_06g00825</name>
</gene>
<dbReference type="InterPro" id="IPR001509">
    <property type="entry name" value="Epimerase_deHydtase"/>
</dbReference>
<dbReference type="SUPFAM" id="SSF51735">
    <property type="entry name" value="NAD(P)-binding Rossmann-fold domains"/>
    <property type="match status" value="1"/>
</dbReference>
<evidence type="ECO:0000313" key="4">
    <source>
        <dbReference type="EMBL" id="OVF08956.1"/>
    </source>
</evidence>
<dbReference type="KEGG" id="clus:A9F13_06g00825"/>
<feature type="domain" description="NAD-dependent epimerase/dehydratase" evidence="3">
    <location>
        <begin position="5"/>
        <end position="259"/>
    </location>
</feature>
<dbReference type="InterPro" id="IPR050425">
    <property type="entry name" value="NAD(P)_dehydrat-like"/>
</dbReference>
<dbReference type="FunFam" id="3.40.50.720:FF:000191">
    <property type="entry name" value="Methylglyoxal reductase (NADPH-dependent)"/>
    <property type="match status" value="1"/>
</dbReference>
<evidence type="ECO:0000259" key="3">
    <source>
        <dbReference type="Pfam" id="PF01370"/>
    </source>
</evidence>
<dbReference type="AlphaFoldDB" id="A0AA91T2C4"/>
<proteinExistence type="inferred from homology"/>
<dbReference type="EMBL" id="LYUB02000006">
    <property type="protein sequence ID" value="OVF08956.1"/>
    <property type="molecule type" value="Genomic_DNA"/>
</dbReference>